<dbReference type="Proteomes" id="UP000594638">
    <property type="component" value="Unassembled WGS sequence"/>
</dbReference>
<keyword evidence="2" id="KW-1185">Reference proteome</keyword>
<dbReference type="AlphaFoldDB" id="A0A8S0T857"/>
<evidence type="ECO:0000313" key="2">
    <source>
        <dbReference type="Proteomes" id="UP000594638"/>
    </source>
</evidence>
<dbReference type="Gramene" id="OE9A020816T1">
    <property type="protein sequence ID" value="OE9A020816C1"/>
    <property type="gene ID" value="OE9A020816"/>
</dbReference>
<feature type="non-terminal residue" evidence="1">
    <location>
        <position position="1"/>
    </location>
</feature>
<organism evidence="1 2">
    <name type="scientific">Olea europaea subsp. europaea</name>
    <dbReference type="NCBI Taxonomy" id="158383"/>
    <lineage>
        <taxon>Eukaryota</taxon>
        <taxon>Viridiplantae</taxon>
        <taxon>Streptophyta</taxon>
        <taxon>Embryophyta</taxon>
        <taxon>Tracheophyta</taxon>
        <taxon>Spermatophyta</taxon>
        <taxon>Magnoliopsida</taxon>
        <taxon>eudicotyledons</taxon>
        <taxon>Gunneridae</taxon>
        <taxon>Pentapetalae</taxon>
        <taxon>asterids</taxon>
        <taxon>lamiids</taxon>
        <taxon>Lamiales</taxon>
        <taxon>Oleaceae</taxon>
        <taxon>Oleeae</taxon>
        <taxon>Olea</taxon>
    </lineage>
</organism>
<protein>
    <submittedName>
        <fullName evidence="1">Uncharacterized protein</fullName>
    </submittedName>
</protein>
<accession>A0A8S0T857</accession>
<evidence type="ECO:0000313" key="1">
    <source>
        <dbReference type="EMBL" id="CAA3000379.1"/>
    </source>
</evidence>
<sequence>SSASSGSTVARLPYLLPSPKMIPIAIPIINLVKEKTEACENQEKGNRVALFEMQGKGKTFLEDKMKKYSQKS</sequence>
<name>A0A8S0T857_OLEEU</name>
<proteinExistence type="predicted"/>
<comment type="caution">
    <text evidence="1">The sequence shown here is derived from an EMBL/GenBank/DDBJ whole genome shotgun (WGS) entry which is preliminary data.</text>
</comment>
<gene>
    <name evidence="1" type="ORF">OLEA9_A020816</name>
</gene>
<reference evidence="1 2" key="1">
    <citation type="submission" date="2019-12" db="EMBL/GenBank/DDBJ databases">
        <authorList>
            <person name="Alioto T."/>
            <person name="Alioto T."/>
            <person name="Gomez Garrido J."/>
        </authorList>
    </citation>
    <scope>NUCLEOTIDE SEQUENCE [LARGE SCALE GENOMIC DNA]</scope>
</reference>
<dbReference type="EMBL" id="CACTIH010005687">
    <property type="protein sequence ID" value="CAA3000379.1"/>
    <property type="molecule type" value="Genomic_DNA"/>
</dbReference>